<feature type="domain" description="Pherophorin" evidence="4">
    <location>
        <begin position="483"/>
        <end position="632"/>
    </location>
</feature>
<dbReference type="Pfam" id="PF12499">
    <property type="entry name" value="DUF3707"/>
    <property type="match status" value="2"/>
</dbReference>
<dbReference type="PRINTS" id="PR01217">
    <property type="entry name" value="PRICHEXTENSN"/>
</dbReference>
<dbReference type="AlphaFoldDB" id="A0A2K3CN56"/>
<organism evidence="5 6">
    <name type="scientific">Chlamydomonas reinhardtii</name>
    <name type="common">Chlamydomonas smithii</name>
    <dbReference type="NCBI Taxonomy" id="3055"/>
    <lineage>
        <taxon>Eukaryota</taxon>
        <taxon>Viridiplantae</taxon>
        <taxon>Chlorophyta</taxon>
        <taxon>core chlorophytes</taxon>
        <taxon>Chlorophyceae</taxon>
        <taxon>CS clade</taxon>
        <taxon>Chlamydomonadales</taxon>
        <taxon>Chlamydomonadaceae</taxon>
        <taxon>Chlamydomonas</taxon>
    </lineage>
</organism>
<keyword evidence="3" id="KW-1133">Transmembrane helix</keyword>
<dbReference type="GeneID" id="5727822"/>
<evidence type="ECO:0000256" key="3">
    <source>
        <dbReference type="SAM" id="Phobius"/>
    </source>
</evidence>
<sequence>MINRQAGARTHLAPVVILETSLHVATSERAEILASLPSQVRVCTRSAIAQAKSISSMKVAVVAAALAALVAVAAAQPPPPGFARFPYGSCSKSSPYRTYEATFPQGQSGNVFCWTLQYQGGRCSDPGFQACCQNDVHKFSLAFEPSCAPGFKASATLDGKAIAANNVVLETPPNADKRMTLAVKNLGLAGPEVEGRQVCITVQAGNCRTLASILPVFDQSPLWQNSLWSDDHACCGVSRGSPPSPPPSPNPPSPPPPSPKPPSPRPPSPPPPSPAPPSPPPPSPAPSPPPPSPVPPSPPPPSPAPPSPPPPSPKPPSPAPPSPPPPSPKPPSPPPPSPPPTCDFCVDYFLFPGLTRPELPWFDYYCDEAVFNLLEIYQPFKDDGTIISGAGEADIICKGTNVTVCGVTKNEEAGRIMAQSLREDSLFQAAAILGIDTGRCYPALSGYTFITTPAPGYDNSPCTPQPSAVPMCGPAPPSWPEYPSCRGKSANDYFQFLVGTRYTVAYGDKTSEYCVPIEINDINAQDARGQTCYGKNLNKVQFYLDYSRRYQITGIAIKYNNGSTFTRSQSWGPVGSNSLKITSLDWSVSDVARLEPQICLTIKSGTTLTDLSMDKTKTLWAATFSADHYCCPIQAGSPFTTDGVPVEL</sequence>
<dbReference type="GO" id="GO:0030036">
    <property type="term" value="P:actin cytoskeleton organization"/>
    <property type="evidence" value="ECO:0000318"/>
    <property type="project" value="GO_Central"/>
</dbReference>
<dbReference type="InParanoid" id="A0A2K3CN56"/>
<evidence type="ECO:0000259" key="4">
    <source>
        <dbReference type="Pfam" id="PF12499"/>
    </source>
</evidence>
<name>A0A2K3CN56_CHLRE</name>
<dbReference type="Proteomes" id="UP000006906">
    <property type="component" value="Unassembled WGS sequence"/>
</dbReference>
<keyword evidence="3" id="KW-0472">Membrane</keyword>
<keyword evidence="6" id="KW-1185">Reference proteome</keyword>
<dbReference type="InterPro" id="IPR024616">
    <property type="entry name" value="Pherophorin"/>
</dbReference>
<keyword evidence="3" id="KW-0812">Transmembrane</keyword>
<evidence type="ECO:0000256" key="1">
    <source>
        <dbReference type="ARBA" id="ARBA00022581"/>
    </source>
</evidence>
<dbReference type="EMBL" id="KZ454951">
    <property type="protein sequence ID" value="PNW69705.1"/>
    <property type="molecule type" value="Genomic_DNA"/>
</dbReference>
<proteinExistence type="predicted"/>
<protein>
    <recommendedName>
        <fullName evidence="4">Pherophorin domain-containing protein</fullName>
    </recommendedName>
</protein>
<feature type="transmembrane region" description="Helical" evidence="3">
    <location>
        <begin position="59"/>
        <end position="76"/>
    </location>
</feature>
<dbReference type="Gramene" id="PNW69705">
    <property type="protein sequence ID" value="PNW69705"/>
    <property type="gene ID" value="CHLRE_24g755997v5"/>
</dbReference>
<feature type="domain" description="Pherophorin" evidence="4">
    <location>
        <begin position="85"/>
        <end position="235"/>
    </location>
</feature>
<feature type="region of interest" description="Disordered" evidence="2">
    <location>
        <begin position="234"/>
        <end position="337"/>
    </location>
</feature>
<dbReference type="KEGG" id="cre:CHLRE_24g755997v5"/>
<gene>
    <name evidence="5" type="ORF">CHLRE_24g755997v5</name>
</gene>
<dbReference type="ExpressionAtlas" id="A0A2K3CN56">
    <property type="expression patterns" value="differential"/>
</dbReference>
<keyword evidence="1" id="KW-0945">Host-virus interaction</keyword>
<dbReference type="PANTHER" id="PTHR13037:SF24">
    <property type="entry name" value="POLYCOMB PROTEIN PCL-RELATED"/>
    <property type="match status" value="1"/>
</dbReference>
<dbReference type="RefSeq" id="XP_042914131.1">
    <property type="nucleotide sequence ID" value="XM_043072959.1"/>
</dbReference>
<dbReference type="PANTHER" id="PTHR13037">
    <property type="entry name" value="FORMIN"/>
    <property type="match status" value="1"/>
</dbReference>
<evidence type="ECO:0000313" key="5">
    <source>
        <dbReference type="EMBL" id="PNW69705.1"/>
    </source>
</evidence>
<accession>A0A2K3CN56</accession>
<feature type="compositionally biased region" description="Pro residues" evidence="2">
    <location>
        <begin position="242"/>
        <end position="337"/>
    </location>
</feature>
<dbReference type="STRING" id="3055.A0A2K3CN56"/>
<evidence type="ECO:0000256" key="2">
    <source>
        <dbReference type="SAM" id="MobiDB-lite"/>
    </source>
</evidence>
<dbReference type="OrthoDB" id="543229at2759"/>
<reference evidence="5 6" key="1">
    <citation type="journal article" date="2007" name="Science">
        <title>The Chlamydomonas genome reveals the evolution of key animal and plant functions.</title>
        <authorList>
            <person name="Merchant S.S."/>
            <person name="Prochnik S.E."/>
            <person name="Vallon O."/>
            <person name="Harris E.H."/>
            <person name="Karpowicz S.J."/>
            <person name="Witman G.B."/>
            <person name="Terry A."/>
            <person name="Salamov A."/>
            <person name="Fritz-Laylin L.K."/>
            <person name="Marechal-Drouard L."/>
            <person name="Marshall W.F."/>
            <person name="Qu L.H."/>
            <person name="Nelson D.R."/>
            <person name="Sanderfoot A.A."/>
            <person name="Spalding M.H."/>
            <person name="Kapitonov V.V."/>
            <person name="Ren Q."/>
            <person name="Ferris P."/>
            <person name="Lindquist E."/>
            <person name="Shapiro H."/>
            <person name="Lucas S.M."/>
            <person name="Grimwood J."/>
            <person name="Schmutz J."/>
            <person name="Cardol P."/>
            <person name="Cerutti H."/>
            <person name="Chanfreau G."/>
            <person name="Chen C.L."/>
            <person name="Cognat V."/>
            <person name="Croft M.T."/>
            <person name="Dent R."/>
            <person name="Dutcher S."/>
            <person name="Fernandez E."/>
            <person name="Fukuzawa H."/>
            <person name="Gonzalez-Ballester D."/>
            <person name="Gonzalez-Halphen D."/>
            <person name="Hallmann A."/>
            <person name="Hanikenne M."/>
            <person name="Hippler M."/>
            <person name="Inwood W."/>
            <person name="Jabbari K."/>
            <person name="Kalanon M."/>
            <person name="Kuras R."/>
            <person name="Lefebvre P.A."/>
            <person name="Lemaire S.D."/>
            <person name="Lobanov A.V."/>
            <person name="Lohr M."/>
            <person name="Manuell A."/>
            <person name="Meier I."/>
            <person name="Mets L."/>
            <person name="Mittag M."/>
            <person name="Mittelmeier T."/>
            <person name="Moroney J.V."/>
            <person name="Moseley J."/>
            <person name="Napoli C."/>
            <person name="Nedelcu A.M."/>
            <person name="Niyogi K."/>
            <person name="Novoselov S.V."/>
            <person name="Paulsen I.T."/>
            <person name="Pazour G."/>
            <person name="Purton S."/>
            <person name="Ral J.P."/>
            <person name="Riano-Pachon D.M."/>
            <person name="Riekhof W."/>
            <person name="Rymarquis L."/>
            <person name="Schroda M."/>
            <person name="Stern D."/>
            <person name="Umen J."/>
            <person name="Willows R."/>
            <person name="Wilson N."/>
            <person name="Zimmer S.L."/>
            <person name="Allmer J."/>
            <person name="Balk J."/>
            <person name="Bisova K."/>
            <person name="Chen C.J."/>
            <person name="Elias M."/>
            <person name="Gendler K."/>
            <person name="Hauser C."/>
            <person name="Lamb M.R."/>
            <person name="Ledford H."/>
            <person name="Long J.C."/>
            <person name="Minagawa J."/>
            <person name="Page M.D."/>
            <person name="Pan J."/>
            <person name="Pootakham W."/>
            <person name="Roje S."/>
            <person name="Rose A."/>
            <person name="Stahlberg E."/>
            <person name="Terauchi A.M."/>
            <person name="Yang P."/>
            <person name="Ball S."/>
            <person name="Bowler C."/>
            <person name="Dieckmann C.L."/>
            <person name="Gladyshev V.N."/>
            <person name="Green P."/>
            <person name="Jorgensen R."/>
            <person name="Mayfield S."/>
            <person name="Mueller-Roeber B."/>
            <person name="Rajamani S."/>
            <person name="Sayre R.T."/>
            <person name="Brokstein P."/>
            <person name="Dubchak I."/>
            <person name="Goodstein D."/>
            <person name="Hornick L."/>
            <person name="Huang Y.W."/>
            <person name="Jhaveri J."/>
            <person name="Luo Y."/>
            <person name="Martinez D."/>
            <person name="Ngau W.C."/>
            <person name="Otillar B."/>
            <person name="Poliakov A."/>
            <person name="Porter A."/>
            <person name="Szajkowski L."/>
            <person name="Werner G."/>
            <person name="Zhou K."/>
            <person name="Grigoriev I.V."/>
            <person name="Rokhsar D.S."/>
            <person name="Grossman A.R."/>
        </authorList>
    </citation>
    <scope>NUCLEOTIDE SEQUENCE [LARGE SCALE GENOMIC DNA]</scope>
    <source>
        <strain evidence="6">CC-503</strain>
    </source>
</reference>
<evidence type="ECO:0000313" key="6">
    <source>
        <dbReference type="Proteomes" id="UP000006906"/>
    </source>
</evidence>